<dbReference type="Proteomes" id="UP001595872">
    <property type="component" value="Unassembled WGS sequence"/>
</dbReference>
<name>A0ABV9U865_9ACTN</name>
<organism evidence="2 3">
    <name type="scientific">Actinomadura gamaensis</name>
    <dbReference type="NCBI Taxonomy" id="1763541"/>
    <lineage>
        <taxon>Bacteria</taxon>
        <taxon>Bacillati</taxon>
        <taxon>Actinomycetota</taxon>
        <taxon>Actinomycetes</taxon>
        <taxon>Streptosporangiales</taxon>
        <taxon>Thermomonosporaceae</taxon>
        <taxon>Actinomadura</taxon>
    </lineage>
</organism>
<evidence type="ECO:0000259" key="1">
    <source>
        <dbReference type="Pfam" id="PF25148"/>
    </source>
</evidence>
<evidence type="ECO:0000313" key="3">
    <source>
        <dbReference type="Proteomes" id="UP001595872"/>
    </source>
</evidence>
<gene>
    <name evidence="2" type="ORF">ACFPCY_30690</name>
</gene>
<evidence type="ECO:0000313" key="2">
    <source>
        <dbReference type="EMBL" id="MFC4911708.1"/>
    </source>
</evidence>
<protein>
    <submittedName>
        <fullName evidence="2">DUF6493 family protein</fullName>
    </submittedName>
</protein>
<proteinExistence type="predicted"/>
<sequence>MNEEVRAAIVAGRGREVLGLVRGLGAAERKAVAKELPKLLREVREASQYGLIDAPVADALLLAGLATIGGAAGAASWLARADLRWWTRRWERRSASSTQPPLTLAVEDRSDEWVADVVRRAAARIRDRWQDEGLWHAVAALVPRAGGAPPSDEGFVLGWTRWGPGPYDVARDPFADALVPRLFEVDGAGDGTWVAPLAEFVASGRLDRSDALDGCVRRLLRGGRPQDLRWFCELYDALAPTVDEAAARLRDLVRLLPAASGGAAVLALREIRRVDEAAPIPLDAFAEAVEGAVFRPEKRLVRSALVWANRTAGRDGRADAAVLAVLPLFQAEDLDLRERAVKLVRKHAGAATVETRDAALGAAASLPADLRALIPGFEPSVEGEEPRVFDPLPPYSPPVATPPIRSAAELVEAMTTVLGGTGWNGFERVMAGLVECAYRDPDGTRAAVSELAQAQPWYFRAFEPNREDDPRQLLGRAVDRLGNLGHEPAGGKRALAGALRARLRQLSKTPPERWERRNTQRPAPIRFLIWRMLEAVEGLGRTPFLLAVPTEGNGLIAPDVLVERALRYEADGLEIGRADLAQALLRTPPEVSAEVLKKAGELRSERGRALAEHLGADVPPSPAITLAPVTIRRRGHPYYSRQQQEAVRLLPTVVPAVPGQGIADAWPLFTLPDGEGWSSLPSLGYWPGYDELPRIMPTHREVAAAHLLPAVSGLPEIDAQWALDAVDHAVLALAEADGPAGPATAAVLAYAASAKKATARATALEALLVLASRNLLPAADLGRTIATLAGLGGVKLNRIVGVLADAAHAGAHAEVWEAAREALPPLLAASATAPAPPGLGDLVQIAARCAEALGVRADLPGLADTAARGGTSRLVREARRLQRTLARAG</sequence>
<comment type="caution">
    <text evidence="2">The sequence shown here is derived from an EMBL/GenBank/DDBJ whole genome shotgun (WGS) entry which is preliminary data.</text>
</comment>
<feature type="domain" description="DUF7824" evidence="1">
    <location>
        <begin position="510"/>
        <end position="611"/>
    </location>
</feature>
<keyword evidence="3" id="KW-1185">Reference proteome</keyword>
<reference evidence="3" key="1">
    <citation type="journal article" date="2019" name="Int. J. Syst. Evol. Microbiol.">
        <title>The Global Catalogue of Microorganisms (GCM) 10K type strain sequencing project: providing services to taxonomists for standard genome sequencing and annotation.</title>
        <authorList>
            <consortium name="The Broad Institute Genomics Platform"/>
            <consortium name="The Broad Institute Genome Sequencing Center for Infectious Disease"/>
            <person name="Wu L."/>
            <person name="Ma J."/>
        </authorList>
    </citation>
    <scope>NUCLEOTIDE SEQUENCE [LARGE SCALE GENOMIC DNA]</scope>
    <source>
        <strain evidence="3">KLKA75</strain>
    </source>
</reference>
<accession>A0ABV9U865</accession>
<dbReference type="InterPro" id="IPR056726">
    <property type="entry name" value="DUF7824"/>
</dbReference>
<dbReference type="RefSeq" id="WP_378260899.1">
    <property type="nucleotide sequence ID" value="NZ_JBHSIT010000010.1"/>
</dbReference>
<dbReference type="Pfam" id="PF25148">
    <property type="entry name" value="DUF7824"/>
    <property type="match status" value="1"/>
</dbReference>
<dbReference type="EMBL" id="JBHSIT010000010">
    <property type="protein sequence ID" value="MFC4911708.1"/>
    <property type="molecule type" value="Genomic_DNA"/>
</dbReference>